<dbReference type="Proteomes" id="UP000626092">
    <property type="component" value="Unassembled WGS sequence"/>
</dbReference>
<keyword evidence="2" id="KW-1185">Reference proteome</keyword>
<protein>
    <submittedName>
        <fullName evidence="1">Uncharacterized protein</fullName>
    </submittedName>
</protein>
<evidence type="ECO:0000313" key="1">
    <source>
        <dbReference type="EMBL" id="KAF7147742.1"/>
    </source>
</evidence>
<dbReference type="AlphaFoldDB" id="A0A834H3T6"/>
<dbReference type="OrthoDB" id="547665at2759"/>
<name>A0A834H3T6_RHOSS</name>
<gene>
    <name evidence="1" type="ORF">RHSIM_Rhsim03G0204500</name>
</gene>
<sequence>MQYAPSELISCRKMFNVPSVPDAAFDQTADLQLKWLLPVCGKCEAKGKFCRLKSNSTSDEIECFGDLNPLTNGNPLSLLSLLFPCSSQRMSQKEICIPTIDLENLMRKRNSSITVSIKASSKLLGLEKQKAKTYGSIMSAAIASMGEWQWKIPSPQCNQQIMHPGATQKAKINKQSNKNCNLRSINKWAAFQKQQNCNHRPSRNSTPQCIK</sequence>
<reference evidence="1" key="1">
    <citation type="submission" date="2019-11" db="EMBL/GenBank/DDBJ databases">
        <authorList>
            <person name="Liu Y."/>
            <person name="Hou J."/>
            <person name="Li T.-Q."/>
            <person name="Guan C.-H."/>
            <person name="Wu X."/>
            <person name="Wu H.-Z."/>
            <person name="Ling F."/>
            <person name="Zhang R."/>
            <person name="Shi X.-G."/>
            <person name="Ren J.-P."/>
            <person name="Chen E.-F."/>
            <person name="Sun J.-M."/>
        </authorList>
    </citation>
    <scope>NUCLEOTIDE SEQUENCE</scope>
    <source>
        <strain evidence="1">Adult_tree_wgs_1</strain>
        <tissue evidence="1">Leaves</tissue>
    </source>
</reference>
<evidence type="ECO:0000313" key="2">
    <source>
        <dbReference type="Proteomes" id="UP000626092"/>
    </source>
</evidence>
<organism evidence="1 2">
    <name type="scientific">Rhododendron simsii</name>
    <name type="common">Sims's rhododendron</name>
    <dbReference type="NCBI Taxonomy" id="118357"/>
    <lineage>
        <taxon>Eukaryota</taxon>
        <taxon>Viridiplantae</taxon>
        <taxon>Streptophyta</taxon>
        <taxon>Embryophyta</taxon>
        <taxon>Tracheophyta</taxon>
        <taxon>Spermatophyta</taxon>
        <taxon>Magnoliopsida</taxon>
        <taxon>eudicotyledons</taxon>
        <taxon>Gunneridae</taxon>
        <taxon>Pentapetalae</taxon>
        <taxon>asterids</taxon>
        <taxon>Ericales</taxon>
        <taxon>Ericaceae</taxon>
        <taxon>Ericoideae</taxon>
        <taxon>Rhodoreae</taxon>
        <taxon>Rhododendron</taxon>
    </lineage>
</organism>
<accession>A0A834H3T6</accession>
<dbReference type="EMBL" id="WJXA01000003">
    <property type="protein sequence ID" value="KAF7147742.1"/>
    <property type="molecule type" value="Genomic_DNA"/>
</dbReference>
<proteinExistence type="predicted"/>
<comment type="caution">
    <text evidence="1">The sequence shown here is derived from an EMBL/GenBank/DDBJ whole genome shotgun (WGS) entry which is preliminary data.</text>
</comment>